<reference evidence="2 3" key="1">
    <citation type="journal article" date="2018" name="Genome Announc.">
        <title>Draft Genome Sequence of "Candidatus Phycosocius bacilliformis," an Alphaproteobacterial Ectosymbiont of the Hydrocarbon-Producing Green Alga Botryococcus braunii.</title>
        <authorList>
            <person name="Tanabe Y."/>
            <person name="Yamaguchi H."/>
            <person name="Watanabe M.M."/>
        </authorList>
    </citation>
    <scope>NUCLEOTIDE SEQUENCE [LARGE SCALE GENOMIC DNA]</scope>
    <source>
        <strain evidence="2 3">BOTRYCO-2</strain>
    </source>
</reference>
<dbReference type="InterPro" id="IPR041375">
    <property type="entry name" value="VapC45_PIN-like"/>
</dbReference>
<sequence length="111" mass="13279">MPPFNVEYHSEKKNGFRDDLPDDEWLAVVSQKKWLVVTHDKLVHDDSMAKQAVEQYNGRIFYLDGGSAPKWEKLRLFIFAYKKIIRIVKQEKAPFIYRITRNDRIIKVRKL</sequence>
<comment type="caution">
    <text evidence="2">The sequence shown here is derived from an EMBL/GenBank/DDBJ whole genome shotgun (WGS) entry which is preliminary data.</text>
</comment>
<gene>
    <name evidence="2" type="ORF">PbB2_02551</name>
</gene>
<evidence type="ECO:0000313" key="3">
    <source>
        <dbReference type="Proteomes" id="UP000245086"/>
    </source>
</evidence>
<dbReference type="AlphaFoldDB" id="A0A2P2ECS1"/>
<evidence type="ECO:0000259" key="1">
    <source>
        <dbReference type="Pfam" id="PF18478"/>
    </source>
</evidence>
<accession>A0A2P2ECS1</accession>
<keyword evidence="3" id="KW-1185">Reference proteome</keyword>
<dbReference type="EMBL" id="BFBR01000008">
    <property type="protein sequence ID" value="GBF58862.1"/>
    <property type="molecule type" value="Genomic_DNA"/>
</dbReference>
<evidence type="ECO:0000313" key="2">
    <source>
        <dbReference type="EMBL" id="GBF58862.1"/>
    </source>
</evidence>
<dbReference type="Pfam" id="PF18478">
    <property type="entry name" value="PIN_10"/>
    <property type="match status" value="1"/>
</dbReference>
<organism evidence="2 3">
    <name type="scientific">Candidatus Phycosocius bacilliformis</name>
    <dbReference type="NCBI Taxonomy" id="1445552"/>
    <lineage>
        <taxon>Bacteria</taxon>
        <taxon>Pseudomonadati</taxon>
        <taxon>Pseudomonadota</taxon>
        <taxon>Alphaproteobacteria</taxon>
        <taxon>Caulobacterales</taxon>
        <taxon>Caulobacterales incertae sedis</taxon>
        <taxon>Candidatus Phycosocius</taxon>
    </lineage>
</organism>
<dbReference type="Proteomes" id="UP000245086">
    <property type="component" value="Unassembled WGS sequence"/>
</dbReference>
<name>A0A2P2ECS1_9PROT</name>
<protein>
    <recommendedName>
        <fullName evidence="1">VapC45 PIN like domain-containing protein</fullName>
    </recommendedName>
</protein>
<feature type="domain" description="VapC45 PIN like" evidence="1">
    <location>
        <begin position="15"/>
        <end position="64"/>
    </location>
</feature>
<proteinExistence type="predicted"/>